<dbReference type="Pfam" id="PF13855">
    <property type="entry name" value="LRR_8"/>
    <property type="match status" value="1"/>
</dbReference>
<dbReference type="PANTHER" id="PTHR33463:SF209">
    <property type="entry name" value="DISEASE RESISTANCE PROTEIN RPS2-LIKE"/>
    <property type="match status" value="1"/>
</dbReference>
<dbReference type="InterPro" id="IPR003591">
    <property type="entry name" value="Leu-rich_rpt_typical-subtyp"/>
</dbReference>
<evidence type="ECO:0000256" key="3">
    <source>
        <dbReference type="ARBA" id="ARBA00022737"/>
    </source>
</evidence>
<reference evidence="6 7" key="1">
    <citation type="submission" date="2020-06" db="EMBL/GenBank/DDBJ databases">
        <title>Transcriptomic and genomic resources for Thalictrum thalictroides and T. hernandezii: Facilitating candidate gene discovery in an emerging model plant lineage.</title>
        <authorList>
            <person name="Arias T."/>
            <person name="Riano-Pachon D.M."/>
            <person name="Di Stilio V.S."/>
        </authorList>
    </citation>
    <scope>NUCLEOTIDE SEQUENCE [LARGE SCALE GENOMIC DNA]</scope>
    <source>
        <strain evidence="7">cv. WT478/WT964</strain>
        <tissue evidence="6">Leaves</tissue>
    </source>
</reference>
<proteinExistence type="inferred from homology"/>
<dbReference type="Proteomes" id="UP000554482">
    <property type="component" value="Unassembled WGS sequence"/>
</dbReference>
<dbReference type="InterPro" id="IPR032675">
    <property type="entry name" value="LRR_dom_sf"/>
</dbReference>
<keyword evidence="7" id="KW-1185">Reference proteome</keyword>
<dbReference type="GO" id="GO:0043531">
    <property type="term" value="F:ADP binding"/>
    <property type="evidence" value="ECO:0007669"/>
    <property type="project" value="InterPro"/>
</dbReference>
<evidence type="ECO:0000259" key="5">
    <source>
        <dbReference type="Pfam" id="PF00931"/>
    </source>
</evidence>
<dbReference type="EMBL" id="JABWDY010027936">
    <property type="protein sequence ID" value="KAF5187496.1"/>
    <property type="molecule type" value="Genomic_DNA"/>
</dbReference>
<evidence type="ECO:0000313" key="7">
    <source>
        <dbReference type="Proteomes" id="UP000554482"/>
    </source>
</evidence>
<dbReference type="InterPro" id="IPR026906">
    <property type="entry name" value="LRR_5"/>
</dbReference>
<dbReference type="InterPro" id="IPR027417">
    <property type="entry name" value="P-loop_NTPase"/>
</dbReference>
<dbReference type="Pfam" id="PF13306">
    <property type="entry name" value="LRR_5"/>
    <property type="match status" value="1"/>
</dbReference>
<feature type="domain" description="NB-ARC" evidence="5">
    <location>
        <begin position="136"/>
        <end position="304"/>
    </location>
</feature>
<keyword evidence="3" id="KW-0677">Repeat</keyword>
<dbReference type="InterPro" id="IPR002182">
    <property type="entry name" value="NB-ARC"/>
</dbReference>
<evidence type="ECO:0000256" key="1">
    <source>
        <dbReference type="ARBA" id="ARBA00008894"/>
    </source>
</evidence>
<accession>A0A7J6VQZ1</accession>
<comment type="similarity">
    <text evidence="1">Belongs to the disease resistance NB-LRR family.</text>
</comment>
<dbReference type="SMART" id="SM00369">
    <property type="entry name" value="LRR_TYP"/>
    <property type="match status" value="6"/>
</dbReference>
<evidence type="ECO:0000256" key="2">
    <source>
        <dbReference type="ARBA" id="ARBA00022614"/>
    </source>
</evidence>
<evidence type="ECO:0000313" key="6">
    <source>
        <dbReference type="EMBL" id="KAF5187496.1"/>
    </source>
</evidence>
<organism evidence="6 7">
    <name type="scientific">Thalictrum thalictroides</name>
    <name type="common">Rue-anemone</name>
    <name type="synonym">Anemone thalictroides</name>
    <dbReference type="NCBI Taxonomy" id="46969"/>
    <lineage>
        <taxon>Eukaryota</taxon>
        <taxon>Viridiplantae</taxon>
        <taxon>Streptophyta</taxon>
        <taxon>Embryophyta</taxon>
        <taxon>Tracheophyta</taxon>
        <taxon>Spermatophyta</taxon>
        <taxon>Magnoliopsida</taxon>
        <taxon>Ranunculales</taxon>
        <taxon>Ranunculaceae</taxon>
        <taxon>Thalictroideae</taxon>
        <taxon>Thalictrum</taxon>
    </lineage>
</organism>
<keyword evidence="2" id="KW-0433">Leucine-rich repeat</keyword>
<comment type="caution">
    <text evidence="6">The sequence shown here is derived from an EMBL/GenBank/DDBJ whole genome shotgun (WGS) entry which is preliminary data.</text>
</comment>
<dbReference type="InterPro" id="IPR050905">
    <property type="entry name" value="Plant_NBS-LRR"/>
</dbReference>
<dbReference type="SUPFAM" id="SSF52058">
    <property type="entry name" value="L domain-like"/>
    <property type="match status" value="3"/>
</dbReference>
<dbReference type="PROSITE" id="PS51450">
    <property type="entry name" value="LRR"/>
    <property type="match status" value="2"/>
</dbReference>
<feature type="region of interest" description="Disordered" evidence="4">
    <location>
        <begin position="100"/>
        <end position="122"/>
    </location>
</feature>
<dbReference type="InterPro" id="IPR001611">
    <property type="entry name" value="Leu-rich_rpt"/>
</dbReference>
<gene>
    <name evidence="6" type="ORF">FRX31_022919</name>
</gene>
<sequence>MVLINELLDQPGEKIEEILSSMEQDQCELKPEQITAYVQEIRQIFHHMRVSLHPVIRRFVDLDLEKLTEMSSVSSKETSSSHKWLQVSAEQDACNEAIENNQLSREQPTIKGRNEEEDNNNTVEEHSIQYLPSQLDHMKTVWEWLNDEGVGIISIQGKSGMGKTLMVRHLTKRADNLFDCVISVSLCNQTFKQVLMQILDQLDGRVTTDCEGSYVGVTKKELKQKVASSLENKSYLLVLDDYDYNRHGEIDVSELGFPAPKEKNKSSKVLLIGPKYSSTCQYTDKVREVAECLSEDEAWLLFQGITGLDINSPSVREVAKPLLGRFNHVPSEIVSQGRNAADLTKKVCDLLDSGRKDVIDFLRFCSFFPPRKRFIKKELIWYWIVEIYRDEFNCLDLDKAYEMGQNILKELIHHKLIFQDNDDQVRSHNLLRHLILEIFTIGSALTLTAPSLYSKAKSSVIIENLVINSGHATDYSSQTEFLLLYGKQGCAPREISDLVFGGMQRLSSLAFLHVDIVSFPEFLLNSNLRMLVVRGCRLLQNASQIRVLRKLQILHLSGASSLKEIPDDIFEHMNSLQDLDLSNNQFKWLPKSFSNLGKLTTLILRGCSQLQSLPSMETCRELSVLDLSGASTLTCIPDISYKHKALDLSATLVDKVPSPSKLKDLLYLFLRNCSEITTMPHPNAFHRLKVLDLSGATSFRIFQGDTFQRDSSLIKLDLSGTLIAELPPFSGSIKLRQLVLRNCCKLEILPPLGSELEVLDLSGCTAFKIFKHESLWCQLRRLDLSKTQIKEVPMSSLQCAMVQLILKECECIEGLPNLELPKLQVLDLSGSTRFKTFKDASLEKLCHLRTLNLSETQVENLPTLSQCSDLRQIILRKCFKLEMLSHLSALNKLEVLDLSGAVAFKQFQDDFFGRKEDFQELNLSETQVVKIPSLSGCSNLRKLILENCSKLEILPKMVCNHLHVLDISGTRISDLSVLSGCVNLCQLVLRDCPNMKTLPPLHDLTRLKVLDLSGTKITEFSFLSGCKSLSQLLLRGCENIQTLKSLKEHTRLEVLDLSGTKLEEFSLLSGCSKLRELSLQGCLKLEMMSFEDMHDLQKVDLSESPMKHLSLSFSGLVNLRTLLLKNCSFLETLPRLELLTKLDVLDLSCTKIRKFPNNISASIHLRFLKVPEGDNLWKFDSTKYKDRFHFCLFALKERIRERDIYLQGQQYAFRDIYYQTSHIPQLTKEPNKFFKVCGFQTFPGGIEEVLFHVELLYLKKNSFLTRLSDLGANNVREMKDCWIENCDSMESVFYGEEVEENAALGKCLQNLWISKLSELKSLIQGIVLPESFTLLKHLYIECCPSLITVFSSHIELICLEVLKIKFCDKIASIFGEAVSGEKTLPNLKTLVLLKLPELQSICGGELLSISNLRIIGCKKLKKLPVSGNRTGPRVKVKGEVLWWKDLEWEDNDTKSQLHFSPF</sequence>
<dbReference type="Pfam" id="PF00931">
    <property type="entry name" value="NB-ARC"/>
    <property type="match status" value="1"/>
</dbReference>
<dbReference type="Gene3D" id="3.80.10.10">
    <property type="entry name" value="Ribonuclease Inhibitor"/>
    <property type="match status" value="5"/>
</dbReference>
<dbReference type="PRINTS" id="PR00364">
    <property type="entry name" value="DISEASERSIST"/>
</dbReference>
<evidence type="ECO:0000256" key="4">
    <source>
        <dbReference type="SAM" id="MobiDB-lite"/>
    </source>
</evidence>
<dbReference type="Gene3D" id="3.40.50.300">
    <property type="entry name" value="P-loop containing nucleotide triphosphate hydrolases"/>
    <property type="match status" value="1"/>
</dbReference>
<protein>
    <submittedName>
        <fullName evidence="6">Suppressor of npr1-1</fullName>
    </submittedName>
</protein>
<dbReference type="OrthoDB" id="122245at2759"/>
<dbReference type="SUPFAM" id="SSF52540">
    <property type="entry name" value="P-loop containing nucleoside triphosphate hydrolases"/>
    <property type="match status" value="1"/>
</dbReference>
<dbReference type="PANTHER" id="PTHR33463">
    <property type="entry name" value="NB-ARC DOMAIN-CONTAINING PROTEIN-RELATED"/>
    <property type="match status" value="1"/>
</dbReference>
<name>A0A7J6VQZ1_THATH</name>